<dbReference type="GO" id="GO:0003934">
    <property type="term" value="F:GTP cyclohydrolase I activity"/>
    <property type="evidence" value="ECO:0007669"/>
    <property type="project" value="UniProtKB-UniRule"/>
</dbReference>
<dbReference type="Proteomes" id="UP000270219">
    <property type="component" value="Unassembled WGS sequence"/>
</dbReference>
<dbReference type="GO" id="GO:0005525">
    <property type="term" value="F:GTP binding"/>
    <property type="evidence" value="ECO:0007669"/>
    <property type="project" value="UniProtKB-KW"/>
</dbReference>
<evidence type="ECO:0000256" key="2">
    <source>
        <dbReference type="ARBA" id="ARBA00005080"/>
    </source>
</evidence>
<feature type="domain" description="GTP cyclohydrolase I" evidence="6">
    <location>
        <begin position="6"/>
        <end position="183"/>
    </location>
</feature>
<dbReference type="InterPro" id="IPR043133">
    <property type="entry name" value="GTP-CH-I_C/QueF"/>
</dbReference>
<dbReference type="AlphaFoldDB" id="A0A498DAY1"/>
<name>A0A498DAY1_9BACI</name>
<proteinExistence type="inferred from homology"/>
<keyword evidence="5" id="KW-0547">Nucleotide-binding</keyword>
<dbReference type="Gene3D" id="1.10.286.10">
    <property type="match status" value="1"/>
</dbReference>
<dbReference type="NCBIfam" id="NF006826">
    <property type="entry name" value="PRK09347.1-3"/>
    <property type="match status" value="1"/>
</dbReference>
<dbReference type="NCBIfam" id="NF006825">
    <property type="entry name" value="PRK09347.1-2"/>
    <property type="match status" value="1"/>
</dbReference>
<dbReference type="GO" id="GO:0006729">
    <property type="term" value="P:tetrahydrobiopterin biosynthetic process"/>
    <property type="evidence" value="ECO:0007669"/>
    <property type="project" value="TreeGrafter"/>
</dbReference>
<keyword evidence="5" id="KW-0342">GTP-binding</keyword>
<dbReference type="UniPathway" id="UPA00848">
    <property type="reaction ID" value="UER00151"/>
</dbReference>
<dbReference type="EC" id="3.5.4.16" evidence="5"/>
<protein>
    <recommendedName>
        <fullName evidence="5">GTP cyclohydrolase 1</fullName>
        <ecNumber evidence="5">3.5.4.16</ecNumber>
    </recommendedName>
    <alternativeName>
        <fullName evidence="5">GTP cyclohydrolase I</fullName>
        <shortName evidence="5">GTP-CH-I</shortName>
    </alternativeName>
</protein>
<dbReference type="PANTHER" id="PTHR11109">
    <property type="entry name" value="GTP CYCLOHYDROLASE I"/>
    <property type="match status" value="1"/>
</dbReference>
<comment type="catalytic activity">
    <reaction evidence="1 5">
        <text>GTP + H2O = 7,8-dihydroneopterin 3'-triphosphate + formate + H(+)</text>
        <dbReference type="Rhea" id="RHEA:17473"/>
        <dbReference type="ChEBI" id="CHEBI:15377"/>
        <dbReference type="ChEBI" id="CHEBI:15378"/>
        <dbReference type="ChEBI" id="CHEBI:15740"/>
        <dbReference type="ChEBI" id="CHEBI:37565"/>
        <dbReference type="ChEBI" id="CHEBI:58462"/>
        <dbReference type="EC" id="3.5.4.16"/>
    </reaction>
</comment>
<evidence type="ECO:0000313" key="8">
    <source>
        <dbReference type="Proteomes" id="UP000270219"/>
    </source>
</evidence>
<dbReference type="GO" id="GO:0006730">
    <property type="term" value="P:one-carbon metabolic process"/>
    <property type="evidence" value="ECO:0007669"/>
    <property type="project" value="UniProtKB-UniRule"/>
</dbReference>
<evidence type="ECO:0000313" key="7">
    <source>
        <dbReference type="EMBL" id="RLL44903.1"/>
    </source>
</evidence>
<keyword evidence="3 5" id="KW-0554">One-carbon metabolism</keyword>
<dbReference type="OrthoDB" id="9801207at2"/>
<accession>A0A498DAY1</accession>
<evidence type="ECO:0000256" key="4">
    <source>
        <dbReference type="ARBA" id="ARBA00022801"/>
    </source>
</evidence>
<organism evidence="7 8">
    <name type="scientific">Oceanobacillus piezotolerans</name>
    <dbReference type="NCBI Taxonomy" id="2448030"/>
    <lineage>
        <taxon>Bacteria</taxon>
        <taxon>Bacillati</taxon>
        <taxon>Bacillota</taxon>
        <taxon>Bacilli</taxon>
        <taxon>Bacillales</taxon>
        <taxon>Bacillaceae</taxon>
        <taxon>Oceanobacillus</taxon>
    </lineage>
</organism>
<dbReference type="PANTHER" id="PTHR11109:SF7">
    <property type="entry name" value="GTP CYCLOHYDROLASE 1"/>
    <property type="match status" value="1"/>
</dbReference>
<keyword evidence="5" id="KW-0862">Zinc</keyword>
<dbReference type="FunFam" id="3.30.1130.10:FF:000001">
    <property type="entry name" value="GTP cyclohydrolase 1"/>
    <property type="match status" value="1"/>
</dbReference>
<dbReference type="NCBIfam" id="TIGR00063">
    <property type="entry name" value="folE"/>
    <property type="match status" value="1"/>
</dbReference>
<dbReference type="InterPro" id="IPR020602">
    <property type="entry name" value="GTP_CycHdrlase_I_dom"/>
</dbReference>
<sequence>MDKEKIQSAVRMILEAIGENPDRQGLMDTPRRVADMYEEVFAGIEKDPAIHAQTVFDEPHEEMVLVKDIQFSSMCEHHLVPFIGVAHVAYMPKNGRVIGLSKLARIVDDISKRPQLQERITKSVADLLMEELAPIGVMVVIEAEHMCMSIRGVKKQGSTTVTSAVRGEFKTNSKSRNEVLALINR</sequence>
<feature type="binding site" evidence="5">
    <location>
        <position position="147"/>
    </location>
    <ligand>
        <name>Zn(2+)</name>
        <dbReference type="ChEBI" id="CHEBI:29105"/>
    </ligand>
</feature>
<dbReference type="GO" id="GO:0005737">
    <property type="term" value="C:cytoplasm"/>
    <property type="evidence" value="ECO:0007669"/>
    <property type="project" value="TreeGrafter"/>
</dbReference>
<feature type="binding site" evidence="5">
    <location>
        <position position="78"/>
    </location>
    <ligand>
        <name>Zn(2+)</name>
        <dbReference type="ChEBI" id="CHEBI:29105"/>
    </ligand>
</feature>
<dbReference type="RefSeq" id="WP_121522493.1">
    <property type="nucleotide sequence ID" value="NZ_RCHR01000003.1"/>
</dbReference>
<dbReference type="HAMAP" id="MF_00223">
    <property type="entry name" value="FolE"/>
    <property type="match status" value="1"/>
</dbReference>
<dbReference type="GO" id="GO:0046654">
    <property type="term" value="P:tetrahydrofolate biosynthetic process"/>
    <property type="evidence" value="ECO:0007669"/>
    <property type="project" value="UniProtKB-UniRule"/>
</dbReference>
<dbReference type="InterPro" id="IPR001474">
    <property type="entry name" value="GTP_CycHdrlase_I"/>
</dbReference>
<keyword evidence="8" id="KW-1185">Reference proteome</keyword>
<dbReference type="GO" id="GO:0008270">
    <property type="term" value="F:zinc ion binding"/>
    <property type="evidence" value="ECO:0007669"/>
    <property type="project" value="UniProtKB-UniRule"/>
</dbReference>
<keyword evidence="4 5" id="KW-0378">Hydrolase</keyword>
<dbReference type="PROSITE" id="PS00860">
    <property type="entry name" value="GTP_CYCLOHYDROL_1_2"/>
    <property type="match status" value="1"/>
</dbReference>
<comment type="similarity">
    <text evidence="5">Belongs to the GTP cyclohydrolase I family.</text>
</comment>
<evidence type="ECO:0000259" key="6">
    <source>
        <dbReference type="Pfam" id="PF01227"/>
    </source>
</evidence>
<comment type="caution">
    <text evidence="7">The sequence shown here is derived from an EMBL/GenBank/DDBJ whole genome shotgun (WGS) entry which is preliminary data.</text>
</comment>
<dbReference type="InterPro" id="IPR018234">
    <property type="entry name" value="GTP_CycHdrlase_I_CS"/>
</dbReference>
<comment type="pathway">
    <text evidence="2 5">Cofactor biosynthesis; 7,8-dihydroneopterin triphosphate biosynthesis; 7,8-dihydroneopterin triphosphate from GTP: step 1/1.</text>
</comment>
<keyword evidence="5" id="KW-0479">Metal-binding</keyword>
<gene>
    <name evidence="5 7" type="primary">folE</name>
    <name evidence="7" type="ORF">D8M04_08460</name>
</gene>
<dbReference type="PROSITE" id="PS00859">
    <property type="entry name" value="GTP_CYCLOHYDROL_1_1"/>
    <property type="match status" value="1"/>
</dbReference>
<evidence type="ECO:0000256" key="1">
    <source>
        <dbReference type="ARBA" id="ARBA00001052"/>
    </source>
</evidence>
<dbReference type="SUPFAM" id="SSF55620">
    <property type="entry name" value="Tetrahydrobiopterin biosynthesis enzymes-like"/>
    <property type="match status" value="1"/>
</dbReference>
<feature type="binding site" evidence="5">
    <location>
        <position position="75"/>
    </location>
    <ligand>
        <name>Zn(2+)</name>
        <dbReference type="ChEBI" id="CHEBI:29105"/>
    </ligand>
</feature>
<evidence type="ECO:0000256" key="5">
    <source>
        <dbReference type="HAMAP-Rule" id="MF_00223"/>
    </source>
</evidence>
<dbReference type="EMBL" id="RCHR01000003">
    <property type="protein sequence ID" value="RLL44903.1"/>
    <property type="molecule type" value="Genomic_DNA"/>
</dbReference>
<reference evidence="7 8" key="1">
    <citation type="submission" date="2018-10" db="EMBL/GenBank/DDBJ databases">
        <title>Oceanobacillus sp. YLB-02 draft genome.</title>
        <authorList>
            <person name="Yu L."/>
        </authorList>
    </citation>
    <scope>NUCLEOTIDE SEQUENCE [LARGE SCALE GENOMIC DNA]</scope>
    <source>
        <strain evidence="7 8">YLB-02</strain>
    </source>
</reference>
<dbReference type="Pfam" id="PF01227">
    <property type="entry name" value="GTP_cyclohydroI"/>
    <property type="match status" value="1"/>
</dbReference>
<dbReference type="Gene3D" id="3.30.1130.10">
    <property type="match status" value="1"/>
</dbReference>
<dbReference type="InterPro" id="IPR043134">
    <property type="entry name" value="GTP-CH-I_N"/>
</dbReference>
<comment type="subunit">
    <text evidence="5">Homopolymer.</text>
</comment>
<evidence type="ECO:0000256" key="3">
    <source>
        <dbReference type="ARBA" id="ARBA00022563"/>
    </source>
</evidence>
<dbReference type="FunFam" id="1.10.286.10:FF:000001">
    <property type="entry name" value="GTP cyclohydrolase 1"/>
    <property type="match status" value="1"/>
</dbReference>